<accession>A0A0C3JJ71</accession>
<reference evidence="2 3" key="1">
    <citation type="submission" date="2014-04" db="EMBL/GenBank/DDBJ databases">
        <authorList>
            <consortium name="DOE Joint Genome Institute"/>
            <person name="Kuo A."/>
            <person name="Kohler A."/>
            <person name="Costa M.D."/>
            <person name="Nagy L.G."/>
            <person name="Floudas D."/>
            <person name="Copeland A."/>
            <person name="Barry K.W."/>
            <person name="Cichocki N."/>
            <person name="Veneault-Fourrey C."/>
            <person name="LaButti K."/>
            <person name="Lindquist E.A."/>
            <person name="Lipzen A."/>
            <person name="Lundell T."/>
            <person name="Morin E."/>
            <person name="Murat C."/>
            <person name="Sun H."/>
            <person name="Tunlid A."/>
            <person name="Henrissat B."/>
            <person name="Grigoriev I.V."/>
            <person name="Hibbett D.S."/>
            <person name="Martin F."/>
            <person name="Nordberg H.P."/>
            <person name="Cantor M.N."/>
            <person name="Hua S.X."/>
        </authorList>
    </citation>
    <scope>NUCLEOTIDE SEQUENCE [LARGE SCALE GENOMIC DNA]</scope>
    <source>
        <strain evidence="2 3">Marx 270</strain>
    </source>
</reference>
<feature type="compositionally biased region" description="Basic residues" evidence="1">
    <location>
        <begin position="111"/>
        <end position="122"/>
    </location>
</feature>
<dbReference type="EMBL" id="KN831955">
    <property type="protein sequence ID" value="KIO09148.1"/>
    <property type="molecule type" value="Genomic_DNA"/>
</dbReference>
<feature type="region of interest" description="Disordered" evidence="1">
    <location>
        <begin position="1"/>
        <end position="34"/>
    </location>
</feature>
<dbReference type="AlphaFoldDB" id="A0A0C3JJ71"/>
<name>A0A0C3JJ71_PISTI</name>
<feature type="region of interest" description="Disordered" evidence="1">
    <location>
        <begin position="95"/>
        <end position="122"/>
    </location>
</feature>
<sequence length="357" mass="39746">MTTPSNNQPRESRTPFSQADYRSPWKGKRRPLSDRILKRRQEALNVSSADNLTLRNQSDRGPQELPLLAISTLDCAACREALDIIDNITMSDSWATPPAPSTDYSSASRTTPRRSPKTYKKRTLSAQLTSTPRSIMHFTPLELERFRVTATAICDGSFDIKRDVMPPGYVNFCVLHADDPNPYLRYPLPPAFEQAQTVKPKRKSTRRGNNQAGYLTRVIFDRFAADTATQQANVSHGSQRHCRHEPYAPRGRGGGRENHGHPKRGGWATFFKNRSRNFRNQPFENLSQTPAQSNAPFSSNNPCGPFREFNNYSANVDAMLQNLEINSTIDGSQNTPAGSETAGPSTAATPMDSAVTN</sequence>
<keyword evidence="3" id="KW-1185">Reference proteome</keyword>
<evidence type="ECO:0000313" key="2">
    <source>
        <dbReference type="EMBL" id="KIO09148.1"/>
    </source>
</evidence>
<dbReference type="OrthoDB" id="2704564at2759"/>
<organism evidence="2 3">
    <name type="scientific">Pisolithus tinctorius Marx 270</name>
    <dbReference type="NCBI Taxonomy" id="870435"/>
    <lineage>
        <taxon>Eukaryota</taxon>
        <taxon>Fungi</taxon>
        <taxon>Dikarya</taxon>
        <taxon>Basidiomycota</taxon>
        <taxon>Agaricomycotina</taxon>
        <taxon>Agaricomycetes</taxon>
        <taxon>Agaricomycetidae</taxon>
        <taxon>Boletales</taxon>
        <taxon>Sclerodermatineae</taxon>
        <taxon>Pisolithaceae</taxon>
        <taxon>Pisolithus</taxon>
    </lineage>
</organism>
<feature type="region of interest" description="Disordered" evidence="1">
    <location>
        <begin position="231"/>
        <end position="268"/>
    </location>
</feature>
<reference evidence="3" key="2">
    <citation type="submission" date="2015-01" db="EMBL/GenBank/DDBJ databases">
        <title>Evolutionary Origins and Diversification of the Mycorrhizal Mutualists.</title>
        <authorList>
            <consortium name="DOE Joint Genome Institute"/>
            <consortium name="Mycorrhizal Genomics Consortium"/>
            <person name="Kohler A."/>
            <person name="Kuo A."/>
            <person name="Nagy L.G."/>
            <person name="Floudas D."/>
            <person name="Copeland A."/>
            <person name="Barry K.W."/>
            <person name="Cichocki N."/>
            <person name="Veneault-Fourrey C."/>
            <person name="LaButti K."/>
            <person name="Lindquist E.A."/>
            <person name="Lipzen A."/>
            <person name="Lundell T."/>
            <person name="Morin E."/>
            <person name="Murat C."/>
            <person name="Riley R."/>
            <person name="Ohm R."/>
            <person name="Sun H."/>
            <person name="Tunlid A."/>
            <person name="Henrissat B."/>
            <person name="Grigoriev I.V."/>
            <person name="Hibbett D.S."/>
            <person name="Martin F."/>
        </authorList>
    </citation>
    <scope>NUCLEOTIDE SEQUENCE [LARGE SCALE GENOMIC DNA]</scope>
    <source>
        <strain evidence="3">Marx 270</strain>
    </source>
</reference>
<evidence type="ECO:0000256" key="1">
    <source>
        <dbReference type="SAM" id="MobiDB-lite"/>
    </source>
</evidence>
<dbReference type="InParanoid" id="A0A0C3JJ71"/>
<proteinExistence type="predicted"/>
<gene>
    <name evidence="2" type="ORF">M404DRAFT_996831</name>
</gene>
<dbReference type="Proteomes" id="UP000054217">
    <property type="component" value="Unassembled WGS sequence"/>
</dbReference>
<feature type="region of interest" description="Disordered" evidence="1">
    <location>
        <begin position="328"/>
        <end position="357"/>
    </location>
</feature>
<protein>
    <submittedName>
        <fullName evidence="2">Uncharacterized protein</fullName>
    </submittedName>
</protein>
<evidence type="ECO:0000313" key="3">
    <source>
        <dbReference type="Proteomes" id="UP000054217"/>
    </source>
</evidence>
<feature type="compositionally biased region" description="Polar residues" evidence="1">
    <location>
        <begin position="1"/>
        <end position="17"/>
    </location>
</feature>
<dbReference type="HOGENOM" id="CLU_066488_0_0_1"/>